<evidence type="ECO:0000313" key="9">
    <source>
        <dbReference type="Proteomes" id="UP001589890"/>
    </source>
</evidence>
<organism evidence="8 9">
    <name type="scientific">Kribbella deserti</name>
    <dbReference type="NCBI Taxonomy" id="1926257"/>
    <lineage>
        <taxon>Bacteria</taxon>
        <taxon>Bacillati</taxon>
        <taxon>Actinomycetota</taxon>
        <taxon>Actinomycetes</taxon>
        <taxon>Propionibacteriales</taxon>
        <taxon>Kribbellaceae</taxon>
        <taxon>Kribbella</taxon>
    </lineage>
</organism>
<dbReference type="PANTHER" id="PTHR30349">
    <property type="entry name" value="PHAGE INTEGRASE-RELATED"/>
    <property type="match status" value="1"/>
</dbReference>
<dbReference type="InterPro" id="IPR011010">
    <property type="entry name" value="DNA_brk_join_enz"/>
</dbReference>
<protein>
    <submittedName>
        <fullName evidence="8">Tyrosine-type recombinase/integrase</fullName>
    </submittedName>
</protein>
<evidence type="ECO:0000259" key="7">
    <source>
        <dbReference type="PROSITE" id="PS51900"/>
    </source>
</evidence>
<comment type="similarity">
    <text evidence="1">Belongs to the 'phage' integrase family.</text>
</comment>
<accession>A0ABV6QNZ2</accession>
<feature type="domain" description="Tyr recombinase" evidence="6">
    <location>
        <begin position="81"/>
        <end position="286"/>
    </location>
</feature>
<dbReference type="PANTHER" id="PTHR30349:SF41">
    <property type="entry name" value="INTEGRASE_RECOMBINASE PROTEIN MJ0367-RELATED"/>
    <property type="match status" value="1"/>
</dbReference>
<dbReference type="InterPro" id="IPR050090">
    <property type="entry name" value="Tyrosine_recombinase_XerCD"/>
</dbReference>
<dbReference type="InterPro" id="IPR010998">
    <property type="entry name" value="Integrase_recombinase_N"/>
</dbReference>
<reference evidence="8 9" key="1">
    <citation type="submission" date="2024-09" db="EMBL/GenBank/DDBJ databases">
        <authorList>
            <person name="Sun Q."/>
            <person name="Mori K."/>
        </authorList>
    </citation>
    <scope>NUCLEOTIDE SEQUENCE [LARGE SCALE GENOMIC DNA]</scope>
    <source>
        <strain evidence="8 9">CGMCC 1.15906</strain>
    </source>
</reference>
<dbReference type="EMBL" id="JBHLTC010000018">
    <property type="protein sequence ID" value="MFC0625701.1"/>
    <property type="molecule type" value="Genomic_DNA"/>
</dbReference>
<keyword evidence="9" id="KW-1185">Reference proteome</keyword>
<evidence type="ECO:0000256" key="1">
    <source>
        <dbReference type="ARBA" id="ARBA00008857"/>
    </source>
</evidence>
<dbReference type="RefSeq" id="WP_380048382.1">
    <property type="nucleotide sequence ID" value="NZ_JBHLTC010000018.1"/>
</dbReference>
<comment type="caution">
    <text evidence="8">The sequence shown here is derived from an EMBL/GenBank/DDBJ whole genome shotgun (WGS) entry which is preliminary data.</text>
</comment>
<dbReference type="PROSITE" id="PS51898">
    <property type="entry name" value="TYR_RECOMBINASE"/>
    <property type="match status" value="1"/>
</dbReference>
<evidence type="ECO:0000256" key="4">
    <source>
        <dbReference type="PROSITE-ProRule" id="PRU01248"/>
    </source>
</evidence>
<evidence type="ECO:0000256" key="5">
    <source>
        <dbReference type="SAM" id="MobiDB-lite"/>
    </source>
</evidence>
<dbReference type="Pfam" id="PF00589">
    <property type="entry name" value="Phage_integrase"/>
    <property type="match status" value="1"/>
</dbReference>
<dbReference type="InterPro" id="IPR013762">
    <property type="entry name" value="Integrase-like_cat_sf"/>
</dbReference>
<evidence type="ECO:0000256" key="3">
    <source>
        <dbReference type="ARBA" id="ARBA00023172"/>
    </source>
</evidence>
<dbReference type="PROSITE" id="PS51900">
    <property type="entry name" value="CB"/>
    <property type="match status" value="1"/>
</dbReference>
<dbReference type="Proteomes" id="UP001589890">
    <property type="component" value="Unassembled WGS sequence"/>
</dbReference>
<proteinExistence type="inferred from homology"/>
<sequence>MAWFRWCAGIGLDPRKATGTEVKAWLHALDAAGAEKRTRQRMLSTLSAFYGHLTEIGVVPANPAALNRARLGLSRSSREASPTIRLTAAQLRALLDAAARLPNRTRHRDLFAYRAVAVVALLTLGLRVSELVGLNRDDLVVSGGEPMLRVLGKGGVRREVYLTELADAALREYLAERDRTGEAAVPTLRGRTAAERTPMIATRDGGRCSRFDINALLKRIATHAGPALADVAHLVHPHALRHAYVTIALEQDARIQHVQADVGHASISTTQYYDRGRRTRDTTAADLVAAAIAAADPRNAEASDTPAAAGTERG</sequence>
<evidence type="ECO:0000256" key="2">
    <source>
        <dbReference type="ARBA" id="ARBA00023125"/>
    </source>
</evidence>
<feature type="domain" description="Core-binding (CB)" evidence="7">
    <location>
        <begin position="1"/>
        <end position="54"/>
    </location>
</feature>
<dbReference type="InterPro" id="IPR044068">
    <property type="entry name" value="CB"/>
</dbReference>
<evidence type="ECO:0000259" key="6">
    <source>
        <dbReference type="PROSITE" id="PS51898"/>
    </source>
</evidence>
<dbReference type="Gene3D" id="1.10.443.10">
    <property type="entry name" value="Intergrase catalytic core"/>
    <property type="match status" value="1"/>
</dbReference>
<name>A0ABV6QNZ2_9ACTN</name>
<feature type="region of interest" description="Disordered" evidence="5">
    <location>
        <begin position="295"/>
        <end position="314"/>
    </location>
</feature>
<keyword evidence="3" id="KW-0233">DNA recombination</keyword>
<gene>
    <name evidence="8" type="ORF">ACFFGN_16610</name>
</gene>
<dbReference type="InterPro" id="IPR002104">
    <property type="entry name" value="Integrase_catalytic"/>
</dbReference>
<keyword evidence="2 4" id="KW-0238">DNA-binding</keyword>
<dbReference type="Gene3D" id="1.10.150.130">
    <property type="match status" value="1"/>
</dbReference>
<evidence type="ECO:0000313" key="8">
    <source>
        <dbReference type="EMBL" id="MFC0625701.1"/>
    </source>
</evidence>
<dbReference type="SUPFAM" id="SSF56349">
    <property type="entry name" value="DNA breaking-rejoining enzymes"/>
    <property type="match status" value="1"/>
</dbReference>